<protein>
    <submittedName>
        <fullName evidence="2">Uncharacterized protein</fullName>
    </submittedName>
</protein>
<proteinExistence type="predicted"/>
<feature type="compositionally biased region" description="Polar residues" evidence="1">
    <location>
        <begin position="287"/>
        <end position="296"/>
    </location>
</feature>
<feature type="region of interest" description="Disordered" evidence="1">
    <location>
        <begin position="611"/>
        <end position="637"/>
    </location>
</feature>
<feature type="region of interest" description="Disordered" evidence="1">
    <location>
        <begin position="287"/>
        <end position="308"/>
    </location>
</feature>
<accession>A0A397CYM2</accession>
<gene>
    <name evidence="2" type="ORF">DYB30_011235</name>
</gene>
<organism evidence="2 3">
    <name type="scientific">Aphanomyces astaci</name>
    <name type="common">Crayfish plague agent</name>
    <dbReference type="NCBI Taxonomy" id="112090"/>
    <lineage>
        <taxon>Eukaryota</taxon>
        <taxon>Sar</taxon>
        <taxon>Stramenopiles</taxon>
        <taxon>Oomycota</taxon>
        <taxon>Saprolegniomycetes</taxon>
        <taxon>Saprolegniales</taxon>
        <taxon>Verrucalvaceae</taxon>
        <taxon>Aphanomyces</taxon>
    </lineage>
</organism>
<evidence type="ECO:0000256" key="1">
    <source>
        <dbReference type="SAM" id="MobiDB-lite"/>
    </source>
</evidence>
<name>A0A397CYM2_APHAT</name>
<dbReference type="VEuPathDB" id="FungiDB:H257_19087"/>
<dbReference type="Proteomes" id="UP000266643">
    <property type="component" value="Unassembled WGS sequence"/>
</dbReference>
<evidence type="ECO:0000313" key="3">
    <source>
        <dbReference type="Proteomes" id="UP000266643"/>
    </source>
</evidence>
<sequence length="793" mass="87357">MVGQLQWRQVETHATAIRAEKTQDTSSVSYLTGEELIRQICVRMRVRSFDDLNVGPPHAFAPIRQVLDLEHDLWEFVGMYVSLRSISTVHDAELEFLAKRGVPSFAALGLGNSFAASPAVAYHFNLPRATTAVLPLTTKAVLSHLGEFRFLNQRYQDTGAFLSFLTSKLAAPRGTVLGVHVQNLQRSMDLMRRIQVEERKQLNDIENDFRRDVAHSVFQLTKEKFSAENREKAVAAAVASSQLDLPRGEQKANVSVKLESDILTRVTVLDAHLDHLIGRYSHRLPKDTSTALDSTQPLPLPPSAPSAASLPPDHVHALLYQCRLVQNAFESPPDEPSPALVSLVHHALSVEDPTKKIESLETLNGCPTTAPYFSLYFTSPLTNLAAIDTAPSTLDMAALLSSVERVPCLVDVEAAVLWQDLHHGPFPQFFMSNFPHIPLLQLPTKRYVKLDAATATLSQLQDTTSAPQAHKVATSYVSLYVLSHGRVPWSDLPHAFECVLSTVDLHVRPWFVLQVLQYVPAVFWKVLAPPVLTALGKTVSHVHRALANATTTSVSDRVLLGQLGQVLEISHWQDLSATLDNTHKDKEEAIAKPPHPSVPLSLPAPFLPVHPPGKDEPPLKSHQLSANQPANQISTSHDKMDKCQDVVEHIRKHSFGVGLPGSSDTRAFLRVQQDRLERALQRLSAELYSTSTHFVLELLQNADDNAYAPHVAPCAEFVVRDDAISFFCNEIGFQASHVCALCDVGASTKSVDMFGQKGIGFKSVIAVSDCPEIHSNGYHVHFDARARAGTSRS</sequence>
<dbReference type="InterPro" id="IPR052957">
    <property type="entry name" value="Auxin_embryo_med"/>
</dbReference>
<dbReference type="PANTHER" id="PTHR32387:SF0">
    <property type="entry name" value="PROTEIN NO VEIN"/>
    <property type="match status" value="1"/>
</dbReference>
<dbReference type="NCBIfam" id="NF047352">
    <property type="entry name" value="P_loop_sacsin"/>
    <property type="match status" value="1"/>
</dbReference>
<comment type="caution">
    <text evidence="2">The sequence shown here is derived from an EMBL/GenBank/DDBJ whole genome shotgun (WGS) entry which is preliminary data.</text>
</comment>
<dbReference type="PANTHER" id="PTHR32387">
    <property type="entry name" value="WU:FJ29H11"/>
    <property type="match status" value="1"/>
</dbReference>
<dbReference type="InterPro" id="IPR036890">
    <property type="entry name" value="HATPase_C_sf"/>
</dbReference>
<dbReference type="AlphaFoldDB" id="A0A397CYM2"/>
<reference evidence="2 3" key="1">
    <citation type="submission" date="2018-08" db="EMBL/GenBank/DDBJ databases">
        <title>Aphanomyces genome sequencing and annotation.</title>
        <authorList>
            <person name="Minardi D."/>
            <person name="Oidtmann B."/>
            <person name="Van Der Giezen M."/>
            <person name="Studholme D.J."/>
        </authorList>
    </citation>
    <scope>NUCLEOTIDE SEQUENCE [LARGE SCALE GENOMIC DNA]</scope>
    <source>
        <strain evidence="2 3">D2</strain>
    </source>
</reference>
<evidence type="ECO:0000313" key="2">
    <source>
        <dbReference type="EMBL" id="RHY55614.1"/>
    </source>
</evidence>
<dbReference type="EMBL" id="QUTD01006395">
    <property type="protein sequence ID" value="RHY55614.1"/>
    <property type="molecule type" value="Genomic_DNA"/>
</dbReference>
<dbReference type="SUPFAM" id="SSF55874">
    <property type="entry name" value="ATPase domain of HSP90 chaperone/DNA topoisomerase II/histidine kinase"/>
    <property type="match status" value="1"/>
</dbReference>
<dbReference type="Gene3D" id="3.30.565.10">
    <property type="entry name" value="Histidine kinase-like ATPase, C-terminal domain"/>
    <property type="match status" value="1"/>
</dbReference>
<feature type="compositionally biased region" description="Polar residues" evidence="1">
    <location>
        <begin position="622"/>
        <end position="635"/>
    </location>
</feature>